<comment type="caution">
    <text evidence="2">The sequence shown here is derived from an EMBL/GenBank/DDBJ whole genome shotgun (WGS) entry which is preliminary data.</text>
</comment>
<dbReference type="Proteomes" id="UP000483820">
    <property type="component" value="Chromosome V"/>
</dbReference>
<name>A0A6A5GHI8_CAERE</name>
<protein>
    <submittedName>
        <fullName evidence="2">Uncharacterized protein</fullName>
    </submittedName>
</protein>
<feature type="compositionally biased region" description="Polar residues" evidence="1">
    <location>
        <begin position="59"/>
        <end position="68"/>
    </location>
</feature>
<dbReference type="AlphaFoldDB" id="A0A6A5GHI8"/>
<accession>A0A6A5GHI8</accession>
<feature type="region of interest" description="Disordered" evidence="1">
    <location>
        <begin position="39"/>
        <end position="110"/>
    </location>
</feature>
<sequence length="135" mass="14454">MQINAIRVISETVPVLKTLKDALFWTVREDLNKVIEECAQVSGDDTTARPSPTEEPEYTTASPPTGTTEDPDSDHTTGTTPTPTTAVDPFACTPSPQTTTTRDPTTQEGYACGGHIAATNMPNKTIACPFNQVLD</sequence>
<feature type="compositionally biased region" description="Low complexity" evidence="1">
    <location>
        <begin position="76"/>
        <end position="106"/>
    </location>
</feature>
<proteinExistence type="predicted"/>
<dbReference type="CTD" id="78776929"/>
<reference evidence="2 3" key="1">
    <citation type="submission" date="2019-12" db="EMBL/GenBank/DDBJ databases">
        <title>Chromosome-level assembly of the Caenorhabditis remanei genome.</title>
        <authorList>
            <person name="Teterina A.A."/>
            <person name="Willis J.H."/>
            <person name="Phillips P.C."/>
        </authorList>
    </citation>
    <scope>NUCLEOTIDE SEQUENCE [LARGE SCALE GENOMIC DNA]</scope>
    <source>
        <strain evidence="2 3">PX506</strain>
        <tissue evidence="2">Whole organism</tissue>
    </source>
</reference>
<evidence type="ECO:0000313" key="3">
    <source>
        <dbReference type="Proteomes" id="UP000483820"/>
    </source>
</evidence>
<evidence type="ECO:0000256" key="1">
    <source>
        <dbReference type="SAM" id="MobiDB-lite"/>
    </source>
</evidence>
<gene>
    <name evidence="2" type="ORF">GCK72_020456</name>
</gene>
<organism evidence="2 3">
    <name type="scientific">Caenorhabditis remanei</name>
    <name type="common">Caenorhabditis vulgaris</name>
    <dbReference type="NCBI Taxonomy" id="31234"/>
    <lineage>
        <taxon>Eukaryota</taxon>
        <taxon>Metazoa</taxon>
        <taxon>Ecdysozoa</taxon>
        <taxon>Nematoda</taxon>
        <taxon>Chromadorea</taxon>
        <taxon>Rhabditida</taxon>
        <taxon>Rhabditina</taxon>
        <taxon>Rhabditomorpha</taxon>
        <taxon>Rhabditoidea</taxon>
        <taxon>Rhabditidae</taxon>
        <taxon>Peloderinae</taxon>
        <taxon>Caenorhabditis</taxon>
    </lineage>
</organism>
<dbReference type="EMBL" id="WUAV01000005">
    <property type="protein sequence ID" value="KAF1753899.1"/>
    <property type="molecule type" value="Genomic_DNA"/>
</dbReference>
<dbReference type="GeneID" id="78776929"/>
<dbReference type="RefSeq" id="XP_053582496.1">
    <property type="nucleotide sequence ID" value="XM_053733583.1"/>
</dbReference>
<evidence type="ECO:0000313" key="2">
    <source>
        <dbReference type="EMBL" id="KAF1753899.1"/>
    </source>
</evidence>
<dbReference type="KEGG" id="crq:GCK72_020456"/>